<keyword evidence="2" id="KW-0808">Transferase</keyword>
<dbReference type="InterPro" id="IPR029063">
    <property type="entry name" value="SAM-dependent_MTases_sf"/>
</dbReference>
<evidence type="ECO:0000256" key="1">
    <source>
        <dbReference type="SAM" id="MobiDB-lite"/>
    </source>
</evidence>
<keyword evidence="2" id="KW-0489">Methyltransferase</keyword>
<dbReference type="CDD" id="cd02440">
    <property type="entry name" value="AdoMet_MTases"/>
    <property type="match status" value="1"/>
</dbReference>
<comment type="caution">
    <text evidence="2">The sequence shown here is derived from an EMBL/GenBank/DDBJ whole genome shotgun (WGS) entry which is preliminary data.</text>
</comment>
<reference evidence="2 3" key="1">
    <citation type="submission" date="2024-01" db="EMBL/GenBank/DDBJ databases">
        <title>Genome mining of biosynthetic gene clusters to explore secondary metabolites of Streptomyces sp.</title>
        <authorList>
            <person name="Baig A."/>
            <person name="Ajitkumar Shintre N."/>
            <person name="Kumar H."/>
            <person name="Anbarasu A."/>
            <person name="Ramaiah S."/>
        </authorList>
    </citation>
    <scope>NUCLEOTIDE SEQUENCE [LARGE SCALE GENOMIC DNA]</scope>
    <source>
        <strain evidence="2 3">A57</strain>
    </source>
</reference>
<feature type="region of interest" description="Disordered" evidence="1">
    <location>
        <begin position="271"/>
        <end position="310"/>
    </location>
</feature>
<dbReference type="SUPFAM" id="SSF53335">
    <property type="entry name" value="S-adenosyl-L-methionine-dependent methyltransferases"/>
    <property type="match status" value="1"/>
</dbReference>
<evidence type="ECO:0000313" key="2">
    <source>
        <dbReference type="EMBL" id="MFB8775260.1"/>
    </source>
</evidence>
<keyword evidence="3" id="KW-1185">Reference proteome</keyword>
<sequence length="310" mass="33697">MPAPLTRLAADRRRTAYLARLALDTDRFFEGRRAACPWCGSARLRTRPPARGGRTTDECLDCAHVFQNPRLTPEGMAFYDGDPAARAPRPVATRRRHRAAARAVPRLPEPESWLDVGTGDAGFPRAAREFFPYTAFDGTDPTPRVLRARAAEHVEEAYVGALATPALTAHLRSRYDVVSVLHHLEHTPDPGPELRAALAVLRPGGHLLLELTDPAGPRHLLGPRPPHTLHLFPRGNIEAELRSQGCEILTPPRRAPWTASYRVVARKPPAPAPALLATPARPAAPPTPAVPPPAPPPPAPPAHTPPRTPR</sequence>
<dbReference type="Gene3D" id="3.40.50.150">
    <property type="entry name" value="Vaccinia Virus protein VP39"/>
    <property type="match status" value="1"/>
</dbReference>
<dbReference type="Pfam" id="PF13489">
    <property type="entry name" value="Methyltransf_23"/>
    <property type="match status" value="1"/>
</dbReference>
<dbReference type="EC" id="2.1.1.-" evidence="2"/>
<evidence type="ECO:0000313" key="3">
    <source>
        <dbReference type="Proteomes" id="UP001585080"/>
    </source>
</evidence>
<dbReference type="GO" id="GO:0032259">
    <property type="term" value="P:methylation"/>
    <property type="evidence" value="ECO:0007669"/>
    <property type="project" value="UniProtKB-KW"/>
</dbReference>
<feature type="compositionally biased region" description="Pro residues" evidence="1">
    <location>
        <begin position="282"/>
        <end position="310"/>
    </location>
</feature>
<accession>A0ABV5EEL0</accession>
<gene>
    <name evidence="2" type="ORF">VSS16_21395</name>
</gene>
<dbReference type="Proteomes" id="UP001585080">
    <property type="component" value="Unassembled WGS sequence"/>
</dbReference>
<protein>
    <submittedName>
        <fullName evidence="2">Class I SAM-dependent methyltransferase</fullName>
        <ecNumber evidence="2">2.1.1.-</ecNumber>
    </submittedName>
</protein>
<dbReference type="RefSeq" id="WP_376733894.1">
    <property type="nucleotide sequence ID" value="NZ_JAYMRP010000019.1"/>
</dbReference>
<name>A0ABV5EEL0_9ACTN</name>
<dbReference type="GO" id="GO:0008168">
    <property type="term" value="F:methyltransferase activity"/>
    <property type="evidence" value="ECO:0007669"/>
    <property type="project" value="UniProtKB-KW"/>
</dbReference>
<proteinExistence type="predicted"/>
<organism evidence="2 3">
    <name type="scientific">Streptomyces broussonetiae</name>
    <dbReference type="NCBI Taxonomy" id="2686304"/>
    <lineage>
        <taxon>Bacteria</taxon>
        <taxon>Bacillati</taxon>
        <taxon>Actinomycetota</taxon>
        <taxon>Actinomycetes</taxon>
        <taxon>Kitasatosporales</taxon>
        <taxon>Streptomycetaceae</taxon>
        <taxon>Streptomyces</taxon>
    </lineage>
</organism>
<dbReference type="EMBL" id="JAYMRP010000019">
    <property type="protein sequence ID" value="MFB8775260.1"/>
    <property type="molecule type" value="Genomic_DNA"/>
</dbReference>